<accession>A0A812K9B7</accession>
<sequence length="123" mass="13348">MANFLQDATQAVATGLATGRDGAELIADECRQALSNARNLAAKLLGEEPQEPPKPPPLNEPAPALVPFQGETVSQALKEAAEVAQASIELNKDKKEKKRSRSRKRRRKKSSSSSSSGKKKRKR</sequence>
<evidence type="ECO:0000313" key="3">
    <source>
        <dbReference type="Proteomes" id="UP000604046"/>
    </source>
</evidence>
<reference evidence="2" key="1">
    <citation type="submission" date="2021-02" db="EMBL/GenBank/DDBJ databases">
        <authorList>
            <person name="Dougan E. K."/>
            <person name="Rhodes N."/>
            <person name="Thang M."/>
            <person name="Chan C."/>
        </authorList>
    </citation>
    <scope>NUCLEOTIDE SEQUENCE</scope>
</reference>
<feature type="region of interest" description="Disordered" evidence="1">
    <location>
        <begin position="41"/>
        <end position="69"/>
    </location>
</feature>
<organism evidence="2 3">
    <name type="scientific">Symbiodinium natans</name>
    <dbReference type="NCBI Taxonomy" id="878477"/>
    <lineage>
        <taxon>Eukaryota</taxon>
        <taxon>Sar</taxon>
        <taxon>Alveolata</taxon>
        <taxon>Dinophyceae</taxon>
        <taxon>Suessiales</taxon>
        <taxon>Symbiodiniaceae</taxon>
        <taxon>Symbiodinium</taxon>
    </lineage>
</organism>
<dbReference type="OrthoDB" id="423303at2759"/>
<evidence type="ECO:0000256" key="1">
    <source>
        <dbReference type="SAM" id="MobiDB-lite"/>
    </source>
</evidence>
<feature type="compositionally biased region" description="Basic residues" evidence="1">
    <location>
        <begin position="95"/>
        <end position="110"/>
    </location>
</feature>
<evidence type="ECO:0000313" key="2">
    <source>
        <dbReference type="EMBL" id="CAE7223365.1"/>
    </source>
</evidence>
<dbReference type="EMBL" id="CAJNDS010000622">
    <property type="protein sequence ID" value="CAE7223365.1"/>
    <property type="molecule type" value="Genomic_DNA"/>
</dbReference>
<dbReference type="AlphaFoldDB" id="A0A812K9B7"/>
<name>A0A812K9B7_9DINO</name>
<gene>
    <name evidence="2" type="primary">Acly</name>
    <name evidence="2" type="ORF">SNAT2548_LOCUS8415</name>
</gene>
<dbReference type="Proteomes" id="UP000604046">
    <property type="component" value="Unassembled WGS sequence"/>
</dbReference>
<proteinExistence type="predicted"/>
<keyword evidence="3" id="KW-1185">Reference proteome</keyword>
<protein>
    <submittedName>
        <fullName evidence="2">Acly protein</fullName>
    </submittedName>
</protein>
<comment type="caution">
    <text evidence="2">The sequence shown here is derived from an EMBL/GenBank/DDBJ whole genome shotgun (WGS) entry which is preliminary data.</text>
</comment>
<feature type="region of interest" description="Disordered" evidence="1">
    <location>
        <begin position="86"/>
        <end position="123"/>
    </location>
</feature>